<feature type="domain" description="BPP" evidence="2">
    <location>
        <begin position="16"/>
        <end position="338"/>
    </location>
</feature>
<reference evidence="3 4" key="1">
    <citation type="submission" date="2018-10" db="EMBL/GenBank/DDBJ databases">
        <title>Genomic Encyclopedia of Type Strains, Phase IV (KMG-IV): sequencing the most valuable type-strain genomes for metagenomic binning, comparative biology and taxonomic classification.</title>
        <authorList>
            <person name="Goeker M."/>
        </authorList>
    </citation>
    <scope>NUCLEOTIDE SEQUENCE [LARGE SCALE GENOMIC DNA]</scope>
    <source>
        <strain evidence="3 4">DSM 4734</strain>
    </source>
</reference>
<feature type="chain" id="PRO_5019782618" evidence="1">
    <location>
        <begin position="16"/>
        <end position="345"/>
    </location>
</feature>
<dbReference type="Gene3D" id="2.120.10.30">
    <property type="entry name" value="TolB, C-terminal domain"/>
    <property type="match status" value="1"/>
</dbReference>
<dbReference type="InterPro" id="IPR003431">
    <property type="entry name" value="B-propeller_Phytase"/>
</dbReference>
<evidence type="ECO:0000313" key="3">
    <source>
        <dbReference type="EMBL" id="RKQ94234.1"/>
    </source>
</evidence>
<dbReference type="RefSeq" id="WP_121212443.1">
    <property type="nucleotide sequence ID" value="NZ_RBIM01000008.1"/>
</dbReference>
<evidence type="ECO:0000256" key="1">
    <source>
        <dbReference type="SAM" id="SignalP"/>
    </source>
</evidence>
<name>A0A495CY93_9PROT</name>
<dbReference type="PROSITE" id="PS51662">
    <property type="entry name" value="BP_PHYTASE"/>
    <property type="match status" value="1"/>
</dbReference>
<dbReference type="Proteomes" id="UP000273675">
    <property type="component" value="Unassembled WGS sequence"/>
</dbReference>
<feature type="signal peptide" evidence="1">
    <location>
        <begin position="1"/>
        <end position="15"/>
    </location>
</feature>
<accession>A0A495CY93</accession>
<dbReference type="Pfam" id="PF02333">
    <property type="entry name" value="Phytase"/>
    <property type="match status" value="1"/>
</dbReference>
<organism evidence="3 4">
    <name type="scientific">Maricaulis maris</name>
    <dbReference type="NCBI Taxonomy" id="74318"/>
    <lineage>
        <taxon>Bacteria</taxon>
        <taxon>Pseudomonadati</taxon>
        <taxon>Pseudomonadota</taxon>
        <taxon>Alphaproteobacteria</taxon>
        <taxon>Maricaulales</taxon>
        <taxon>Maricaulaceae</taxon>
        <taxon>Maricaulis</taxon>
    </lineage>
</organism>
<sequence>MKNLLGLLAGASALAACSQGLPPVAIEASVETASVAGTGDAADDPAVWVAANPAESLIFGTDKDNGVYVYTMTGAEHAYLPEGRLNNVDVRYGFDLGDRVVDIAAASDRSNGGIAFFFIDPETRDVSYVGAVTVANVTEPYGFCLYRSPVDQALYAFLSDKEPGTFVQYALGWDGAMVTTQEVRRVTLGTIAEGCVADDRTGQLYMNEENVGVWTMGAEPTDPAEPQPIAATDGREITADAEGAALLPRGETGGWLVVSSQGDNTYAVYELESHAFVTRLQIVDAAIDGVTHTDGLDISAANLGPDFPAGVLVVQDDENDTGGQNFKFVDLRAVVAAIEAAAPAD</sequence>
<dbReference type="SUPFAM" id="SSF50956">
    <property type="entry name" value="Thermostable phytase (3-phytase)"/>
    <property type="match status" value="1"/>
</dbReference>
<proteinExistence type="predicted"/>
<dbReference type="PROSITE" id="PS51257">
    <property type="entry name" value="PROKAR_LIPOPROTEIN"/>
    <property type="match status" value="1"/>
</dbReference>
<evidence type="ECO:0000313" key="4">
    <source>
        <dbReference type="Proteomes" id="UP000273675"/>
    </source>
</evidence>
<evidence type="ECO:0000259" key="2">
    <source>
        <dbReference type="PROSITE" id="PS51662"/>
    </source>
</evidence>
<keyword evidence="1" id="KW-0732">Signal</keyword>
<gene>
    <name evidence="3" type="ORF">C7435_3208</name>
</gene>
<dbReference type="EMBL" id="RBIM01000008">
    <property type="protein sequence ID" value="RKQ94234.1"/>
    <property type="molecule type" value="Genomic_DNA"/>
</dbReference>
<protein>
    <submittedName>
        <fullName evidence="3">3-phytase</fullName>
    </submittedName>
</protein>
<comment type="caution">
    <text evidence="3">The sequence shown here is derived from an EMBL/GenBank/DDBJ whole genome shotgun (WGS) entry which is preliminary data.</text>
</comment>
<dbReference type="GO" id="GO:0016158">
    <property type="term" value="F:inositol hexakisphosphate 3-phosphatase activity"/>
    <property type="evidence" value="ECO:0007669"/>
    <property type="project" value="InterPro"/>
</dbReference>
<dbReference type="OrthoDB" id="8696437at2"/>
<dbReference type="InterPro" id="IPR011042">
    <property type="entry name" value="6-blade_b-propeller_TolB-like"/>
</dbReference>
<dbReference type="AlphaFoldDB" id="A0A495CY93"/>